<keyword evidence="2" id="KW-1185">Reference proteome</keyword>
<gene>
    <name evidence="1" type="ORF">NE857_29790</name>
</gene>
<reference evidence="1" key="1">
    <citation type="submission" date="2022-06" db="EMBL/GenBank/DDBJ databases">
        <authorList>
            <person name="Ping M."/>
        </authorList>
    </citation>
    <scope>NUCLEOTIDE SEQUENCE</scope>
    <source>
        <strain evidence="1">JCM11759T</strain>
    </source>
</reference>
<evidence type="ECO:0000313" key="1">
    <source>
        <dbReference type="EMBL" id="USY19394.1"/>
    </source>
</evidence>
<dbReference type="InterPro" id="IPR029074">
    <property type="entry name" value="Imm49"/>
</dbReference>
<proteinExistence type="predicted"/>
<dbReference type="RefSeq" id="WP_254418624.1">
    <property type="nucleotide sequence ID" value="NZ_BAAAJB010000091.1"/>
</dbReference>
<organism evidence="1 2">
    <name type="scientific">Nocardiopsis exhalans</name>
    <dbReference type="NCBI Taxonomy" id="163604"/>
    <lineage>
        <taxon>Bacteria</taxon>
        <taxon>Bacillati</taxon>
        <taxon>Actinomycetota</taxon>
        <taxon>Actinomycetes</taxon>
        <taxon>Streptosporangiales</taxon>
        <taxon>Nocardiopsidaceae</taxon>
        <taxon>Nocardiopsis</taxon>
    </lineage>
</organism>
<evidence type="ECO:0000313" key="2">
    <source>
        <dbReference type="Proteomes" id="UP001055940"/>
    </source>
</evidence>
<accession>A0ABY5D508</accession>
<protein>
    <submittedName>
        <fullName evidence="1">Immunity 49 family protein</fullName>
    </submittedName>
</protein>
<dbReference type="Pfam" id="PF15575">
    <property type="entry name" value="Imm49"/>
    <property type="match status" value="1"/>
</dbReference>
<dbReference type="Proteomes" id="UP001055940">
    <property type="component" value="Chromosome"/>
</dbReference>
<name>A0ABY5D508_9ACTN</name>
<dbReference type="EMBL" id="CP099837">
    <property type="protein sequence ID" value="USY19394.1"/>
    <property type="molecule type" value="Genomic_DNA"/>
</dbReference>
<sequence>MSRGVESLLKVLFQVSSCQPSTAYKHGIGEYVISSEEHYGRAQAQLAIDPDAVLSETRQVWEEAMLSAYSKVRAVADAIGRDYQVLDDFRVRLTGPAHPDAATLPEDWLRAFYLTMVLRDRKRCQDLCRIAPGIVAHVAQDGTPRGSARSRNWIDALQSYILDIPGFVPVMRFLMRNTWGDDPFLRRHDTTGTLLSTMKLLFALECYDPEVVEEHLTEALAIFTAYRDQAREAHPEESVPAFPLELIALACRAQDMAEQDEDFTFELTSPLLPAGIVRNAWAPDH</sequence>